<dbReference type="GO" id="GO:0051015">
    <property type="term" value="F:actin filament binding"/>
    <property type="evidence" value="ECO:0007669"/>
    <property type="project" value="TreeGrafter"/>
</dbReference>
<feature type="compositionally biased region" description="Low complexity" evidence="4">
    <location>
        <begin position="108"/>
        <end position="124"/>
    </location>
</feature>
<dbReference type="GO" id="GO:0005737">
    <property type="term" value="C:cytoplasm"/>
    <property type="evidence" value="ECO:0007669"/>
    <property type="project" value="UniProtKB-SubCell"/>
</dbReference>
<dbReference type="OrthoDB" id="312459at2759"/>
<dbReference type="InterPro" id="IPR046987">
    <property type="entry name" value="Myo9"/>
</dbReference>
<feature type="region of interest" description="Disordered" evidence="4">
    <location>
        <begin position="54"/>
        <end position="73"/>
    </location>
</feature>
<sequence>MSMNDIGKTTTCVEMLINEQLKRYNEKMEEIEQLELAEAQAINELRLKRQNTVLEKAPEADELEPPDSNMEERSLMERLKSIKQEKDELAWRLPELEQPGSDHENLDSEASLSCESLLETSLYPPTTPYNHPSPPNRPLPCPLQPPCPEGNEVPSGTPHITPENSQEPSGRHRDGVQSRCAAPSQSPAPSQGTSPTDCQLTCKTGRALSDTDIPYIDEDV</sequence>
<feature type="coiled-coil region" evidence="3">
    <location>
        <begin position="14"/>
        <end position="51"/>
    </location>
</feature>
<keyword evidence="2" id="KW-0963">Cytoplasm</keyword>
<gene>
    <name evidence="5" type="ORF">SKAU_G00268790</name>
</gene>
<dbReference type="GO" id="GO:0030048">
    <property type="term" value="P:actin filament-based movement"/>
    <property type="evidence" value="ECO:0007669"/>
    <property type="project" value="TreeGrafter"/>
</dbReference>
<protein>
    <submittedName>
        <fullName evidence="5">Uncharacterized protein</fullName>
    </submittedName>
</protein>
<dbReference type="AlphaFoldDB" id="A0A9Q1F029"/>
<dbReference type="GO" id="GO:0005884">
    <property type="term" value="C:actin filament"/>
    <property type="evidence" value="ECO:0007669"/>
    <property type="project" value="TreeGrafter"/>
</dbReference>
<dbReference type="GO" id="GO:0030027">
    <property type="term" value="C:lamellipodium"/>
    <property type="evidence" value="ECO:0007669"/>
    <property type="project" value="TreeGrafter"/>
</dbReference>
<evidence type="ECO:0000313" key="5">
    <source>
        <dbReference type="EMBL" id="KAJ8348290.1"/>
    </source>
</evidence>
<evidence type="ECO:0000256" key="1">
    <source>
        <dbReference type="ARBA" id="ARBA00004496"/>
    </source>
</evidence>
<evidence type="ECO:0000313" key="6">
    <source>
        <dbReference type="Proteomes" id="UP001152622"/>
    </source>
</evidence>
<dbReference type="GO" id="GO:0001726">
    <property type="term" value="C:ruffle"/>
    <property type="evidence" value="ECO:0007669"/>
    <property type="project" value="TreeGrafter"/>
</dbReference>
<feature type="compositionally biased region" description="Polar residues" evidence="4">
    <location>
        <begin position="183"/>
        <end position="198"/>
    </location>
</feature>
<dbReference type="GO" id="GO:0035556">
    <property type="term" value="P:intracellular signal transduction"/>
    <property type="evidence" value="ECO:0007669"/>
    <property type="project" value="InterPro"/>
</dbReference>
<dbReference type="GO" id="GO:0005096">
    <property type="term" value="F:GTPase activator activity"/>
    <property type="evidence" value="ECO:0007669"/>
    <property type="project" value="InterPro"/>
</dbReference>
<dbReference type="GO" id="GO:0072673">
    <property type="term" value="P:lamellipodium morphogenesis"/>
    <property type="evidence" value="ECO:0007669"/>
    <property type="project" value="TreeGrafter"/>
</dbReference>
<accession>A0A9Q1F029</accession>
<dbReference type="EMBL" id="JAINUF010000010">
    <property type="protein sequence ID" value="KAJ8348290.1"/>
    <property type="molecule type" value="Genomic_DNA"/>
</dbReference>
<dbReference type="GO" id="GO:0000146">
    <property type="term" value="F:microfilament motor activity"/>
    <property type="evidence" value="ECO:0007669"/>
    <property type="project" value="InterPro"/>
</dbReference>
<dbReference type="GO" id="GO:0005524">
    <property type="term" value="F:ATP binding"/>
    <property type="evidence" value="ECO:0007669"/>
    <property type="project" value="TreeGrafter"/>
</dbReference>
<comment type="subcellular location">
    <subcellularLocation>
        <location evidence="1">Cytoplasm</location>
    </subcellularLocation>
</comment>
<dbReference type="Proteomes" id="UP001152622">
    <property type="component" value="Chromosome 10"/>
</dbReference>
<reference evidence="5" key="1">
    <citation type="journal article" date="2023" name="Science">
        <title>Genome structures resolve the early diversification of teleost fishes.</title>
        <authorList>
            <person name="Parey E."/>
            <person name="Louis A."/>
            <person name="Montfort J."/>
            <person name="Bouchez O."/>
            <person name="Roques C."/>
            <person name="Iampietro C."/>
            <person name="Lluch J."/>
            <person name="Castinel A."/>
            <person name="Donnadieu C."/>
            <person name="Desvignes T."/>
            <person name="Floi Bucao C."/>
            <person name="Jouanno E."/>
            <person name="Wen M."/>
            <person name="Mejri S."/>
            <person name="Dirks R."/>
            <person name="Jansen H."/>
            <person name="Henkel C."/>
            <person name="Chen W.J."/>
            <person name="Zahm M."/>
            <person name="Cabau C."/>
            <person name="Klopp C."/>
            <person name="Thompson A.W."/>
            <person name="Robinson-Rechavi M."/>
            <person name="Braasch I."/>
            <person name="Lecointre G."/>
            <person name="Bobe J."/>
            <person name="Postlethwait J.H."/>
            <person name="Berthelot C."/>
            <person name="Roest Crollius H."/>
            <person name="Guiguen Y."/>
        </authorList>
    </citation>
    <scope>NUCLEOTIDE SEQUENCE</scope>
    <source>
        <strain evidence="5">WJC10195</strain>
    </source>
</reference>
<evidence type="ECO:0000256" key="3">
    <source>
        <dbReference type="SAM" id="Coils"/>
    </source>
</evidence>
<evidence type="ECO:0000256" key="4">
    <source>
        <dbReference type="SAM" id="MobiDB-lite"/>
    </source>
</evidence>
<keyword evidence="3" id="KW-0175">Coiled coil</keyword>
<dbReference type="PANTHER" id="PTHR46184">
    <property type="entry name" value="UNCONVENTIONAL MYOSIN-IXB-LIKE PROTEIN"/>
    <property type="match status" value="1"/>
</dbReference>
<evidence type="ECO:0000256" key="2">
    <source>
        <dbReference type="ARBA" id="ARBA00022490"/>
    </source>
</evidence>
<dbReference type="GO" id="GO:0016887">
    <property type="term" value="F:ATP hydrolysis activity"/>
    <property type="evidence" value="ECO:0007669"/>
    <property type="project" value="TreeGrafter"/>
</dbReference>
<dbReference type="PANTHER" id="PTHR46184:SF2">
    <property type="entry name" value="UNCONVENTIONAL MYOSIN-IXB"/>
    <property type="match status" value="1"/>
</dbReference>
<feature type="region of interest" description="Disordered" evidence="4">
    <location>
        <begin position="90"/>
        <end position="198"/>
    </location>
</feature>
<feature type="compositionally biased region" description="Pro residues" evidence="4">
    <location>
        <begin position="125"/>
        <end position="148"/>
    </location>
</feature>
<proteinExistence type="predicted"/>
<comment type="caution">
    <text evidence="5">The sequence shown here is derived from an EMBL/GenBank/DDBJ whole genome shotgun (WGS) entry which is preliminary data.</text>
</comment>
<name>A0A9Q1F029_SYNKA</name>
<keyword evidence="6" id="KW-1185">Reference proteome</keyword>
<organism evidence="5 6">
    <name type="scientific">Synaphobranchus kaupii</name>
    <name type="common">Kaup's arrowtooth eel</name>
    <dbReference type="NCBI Taxonomy" id="118154"/>
    <lineage>
        <taxon>Eukaryota</taxon>
        <taxon>Metazoa</taxon>
        <taxon>Chordata</taxon>
        <taxon>Craniata</taxon>
        <taxon>Vertebrata</taxon>
        <taxon>Euteleostomi</taxon>
        <taxon>Actinopterygii</taxon>
        <taxon>Neopterygii</taxon>
        <taxon>Teleostei</taxon>
        <taxon>Anguilliformes</taxon>
        <taxon>Synaphobranchidae</taxon>
        <taxon>Synaphobranchus</taxon>
    </lineage>
</organism>